<gene>
    <name evidence="7" type="ORF">INT45_005690</name>
</gene>
<evidence type="ECO:0000256" key="1">
    <source>
        <dbReference type="ARBA" id="ARBA00007594"/>
    </source>
</evidence>
<keyword evidence="3" id="KW-0687">Ribonucleoprotein</keyword>
<protein>
    <recommendedName>
        <fullName evidence="9">Ribosomal protein L30 ferredoxin-like fold domain-containing protein</fullName>
    </recommendedName>
</protein>
<dbReference type="PANTHER" id="PTHR11524">
    <property type="entry name" value="60S RIBOSOMAL PROTEIN L7"/>
    <property type="match status" value="1"/>
</dbReference>
<keyword evidence="8" id="KW-1185">Reference proteome</keyword>
<dbReference type="InterPro" id="IPR036919">
    <property type="entry name" value="Ribo_uL30_ferredoxin-like_sf"/>
</dbReference>
<reference evidence="7 8" key="1">
    <citation type="submission" date="2020-12" db="EMBL/GenBank/DDBJ databases">
        <title>Metabolic potential, ecology and presence of endohyphal bacteria is reflected in genomic diversity of Mucoromycotina.</title>
        <authorList>
            <person name="Muszewska A."/>
            <person name="Okrasinska A."/>
            <person name="Steczkiewicz K."/>
            <person name="Drgas O."/>
            <person name="Orlowska M."/>
            <person name="Perlinska-Lenart U."/>
            <person name="Aleksandrzak-Piekarczyk T."/>
            <person name="Szatraj K."/>
            <person name="Zielenkiewicz U."/>
            <person name="Pilsyk S."/>
            <person name="Malc E."/>
            <person name="Mieczkowski P."/>
            <person name="Kruszewska J.S."/>
            <person name="Biernat P."/>
            <person name="Pawlowska J."/>
        </authorList>
    </citation>
    <scope>NUCLEOTIDE SEQUENCE [LARGE SCALE GENOMIC DNA]</scope>
    <source>
        <strain evidence="7 8">CBS 142.35</strain>
    </source>
</reference>
<dbReference type="GO" id="GO:0003735">
    <property type="term" value="F:structural constituent of ribosome"/>
    <property type="evidence" value="ECO:0007669"/>
    <property type="project" value="TreeGrafter"/>
</dbReference>
<comment type="caution">
    <text evidence="7">The sequence shown here is derived from an EMBL/GenBank/DDBJ whole genome shotgun (WGS) entry which is preliminary data.</text>
</comment>
<comment type="similarity">
    <text evidence="1">Belongs to the universal ribosomal protein uL30 family.</text>
</comment>
<dbReference type="GO" id="GO:0022625">
    <property type="term" value="C:cytosolic large ribosomal subunit"/>
    <property type="evidence" value="ECO:0007669"/>
    <property type="project" value="TreeGrafter"/>
</dbReference>
<feature type="domain" description="Large ribosomal subunit protein uL30-like ferredoxin-like fold" evidence="5">
    <location>
        <begin position="121"/>
        <end position="170"/>
    </location>
</feature>
<dbReference type="InterPro" id="IPR039699">
    <property type="entry name" value="Ribosomal_uL30"/>
</dbReference>
<sequence length="280" mass="33071">MNGKYKILIQYLYYLSNCNFYFLYRSAAPMNFVPETLLKKRKINERLAAENARKRAEDRKARQRANRRQVFKRADEYVKEFKTKEYEQGRIRRMQQKKRTTGKNKYPLLEGDDDKSNIVVLVIRTRNSHNIHPKVKKTLKKLRLHQENDAVFVRLDALTRKNLKVVLPYVKFGAANLNTVRELLVKRGHAFISGHRKPISDNTMIEEQLGEQGIICVDDIIHELVTCGENFDKVNRFLCPFKLNKQMGKWRENRLKEYTAKEDGEEVVEIDVNQLVENLN</sequence>
<evidence type="ECO:0000313" key="7">
    <source>
        <dbReference type="EMBL" id="KAG2223134.1"/>
    </source>
</evidence>
<feature type="domain" description="Large ribosomal subunit protein uL30 N-terminal eukaryotes" evidence="6">
    <location>
        <begin position="33"/>
        <end position="99"/>
    </location>
</feature>
<dbReference type="CDD" id="cd01657">
    <property type="entry name" value="Ribosomal_L7_archeal_euk"/>
    <property type="match status" value="1"/>
</dbReference>
<evidence type="ECO:0000313" key="8">
    <source>
        <dbReference type="Proteomes" id="UP000646827"/>
    </source>
</evidence>
<name>A0A8H7VQB6_9FUNG</name>
<feature type="coiled-coil region" evidence="4">
    <location>
        <begin position="39"/>
        <end position="66"/>
    </location>
</feature>
<dbReference type="OrthoDB" id="28644at2759"/>
<dbReference type="Pfam" id="PF00327">
    <property type="entry name" value="Ribosomal_L30"/>
    <property type="match status" value="1"/>
</dbReference>
<evidence type="ECO:0000256" key="3">
    <source>
        <dbReference type="ARBA" id="ARBA00023274"/>
    </source>
</evidence>
<evidence type="ECO:0008006" key="9">
    <source>
        <dbReference type="Google" id="ProtNLM"/>
    </source>
</evidence>
<evidence type="ECO:0000256" key="2">
    <source>
        <dbReference type="ARBA" id="ARBA00022980"/>
    </source>
</evidence>
<evidence type="ECO:0000259" key="6">
    <source>
        <dbReference type="Pfam" id="PF08079"/>
    </source>
</evidence>
<keyword evidence="2" id="KW-0689">Ribosomal protein</keyword>
<dbReference type="PANTHER" id="PTHR11524:SF16">
    <property type="entry name" value="LARGE RIBOSOMAL SUBUNIT PROTEIN UL30"/>
    <property type="match status" value="1"/>
</dbReference>
<proteinExistence type="inferred from homology"/>
<dbReference type="AlphaFoldDB" id="A0A8H7VQB6"/>
<dbReference type="Gene3D" id="3.30.1390.20">
    <property type="entry name" value="Ribosomal protein L30, ferredoxin-like fold domain"/>
    <property type="match status" value="1"/>
</dbReference>
<dbReference type="EMBL" id="JAEPRB010000067">
    <property type="protein sequence ID" value="KAG2223134.1"/>
    <property type="molecule type" value="Genomic_DNA"/>
</dbReference>
<dbReference type="InterPro" id="IPR012988">
    <property type="entry name" value="Ribosomal_uL30_N_euk"/>
</dbReference>
<evidence type="ECO:0000259" key="5">
    <source>
        <dbReference type="Pfam" id="PF00327"/>
    </source>
</evidence>
<keyword evidence="4" id="KW-0175">Coiled coil</keyword>
<dbReference type="GO" id="GO:0003723">
    <property type="term" value="F:RNA binding"/>
    <property type="evidence" value="ECO:0007669"/>
    <property type="project" value="TreeGrafter"/>
</dbReference>
<dbReference type="Proteomes" id="UP000646827">
    <property type="component" value="Unassembled WGS sequence"/>
</dbReference>
<dbReference type="InterPro" id="IPR035808">
    <property type="entry name" value="Ribosomal_uL30_euk_arc"/>
</dbReference>
<dbReference type="GO" id="GO:0000463">
    <property type="term" value="P:maturation of LSU-rRNA from tricistronic rRNA transcript (SSU-rRNA, 5.8S rRNA, LSU-rRNA)"/>
    <property type="evidence" value="ECO:0007669"/>
    <property type="project" value="TreeGrafter"/>
</dbReference>
<dbReference type="InterPro" id="IPR016082">
    <property type="entry name" value="Ribosomal_uL30_ferredoxin-like"/>
</dbReference>
<dbReference type="Pfam" id="PF08079">
    <property type="entry name" value="Ribosomal_L30_N"/>
    <property type="match status" value="1"/>
</dbReference>
<organism evidence="7 8">
    <name type="scientific">Circinella minor</name>
    <dbReference type="NCBI Taxonomy" id="1195481"/>
    <lineage>
        <taxon>Eukaryota</taxon>
        <taxon>Fungi</taxon>
        <taxon>Fungi incertae sedis</taxon>
        <taxon>Mucoromycota</taxon>
        <taxon>Mucoromycotina</taxon>
        <taxon>Mucoromycetes</taxon>
        <taxon>Mucorales</taxon>
        <taxon>Lichtheimiaceae</taxon>
        <taxon>Circinella</taxon>
    </lineage>
</organism>
<dbReference type="SUPFAM" id="SSF55129">
    <property type="entry name" value="Ribosomal protein L30p/L7e"/>
    <property type="match status" value="1"/>
</dbReference>
<evidence type="ECO:0000256" key="4">
    <source>
        <dbReference type="SAM" id="Coils"/>
    </source>
</evidence>
<accession>A0A8H7VQB6</accession>